<keyword evidence="1" id="KW-0378">Hydrolase</keyword>
<evidence type="ECO:0000313" key="2">
    <source>
        <dbReference type="Proteomes" id="UP000286954"/>
    </source>
</evidence>
<gene>
    <name evidence="1" type="ORF">X907_1866</name>
</gene>
<proteinExistence type="predicted"/>
<dbReference type="AlphaFoldDB" id="A0A3T0EAG6"/>
<dbReference type="KEGG" id="gak:X907_1866"/>
<name>A0A3T0EAG6_9PROT</name>
<dbReference type="GO" id="GO:0006508">
    <property type="term" value="P:proteolysis"/>
    <property type="evidence" value="ECO:0007669"/>
    <property type="project" value="UniProtKB-KW"/>
</dbReference>
<accession>A0A3T0EAG6</accession>
<organism evidence="1 2">
    <name type="scientific">Glycocaulis alkaliphilus</name>
    <dbReference type="NCBI Taxonomy" id="1434191"/>
    <lineage>
        <taxon>Bacteria</taxon>
        <taxon>Pseudomonadati</taxon>
        <taxon>Pseudomonadota</taxon>
        <taxon>Alphaproteobacteria</taxon>
        <taxon>Maricaulales</taxon>
        <taxon>Maricaulaceae</taxon>
        <taxon>Glycocaulis</taxon>
    </lineage>
</organism>
<sequence length="143" mass="15688">MFSKSVWESGMRAGGVMVLVISGVILVALAMWIVPIYSVWQQEQAGRAELVRAEQNRRIAVLEAEARLESERLNAQAEVERARGVAEANAIIADGLGGPEGYLRYLWILALSENQQDVIYVPTEAGLPILEATRGLQAPRSQN</sequence>
<dbReference type="EMBL" id="CP018911">
    <property type="protein sequence ID" value="AZU04391.1"/>
    <property type="molecule type" value="Genomic_DNA"/>
</dbReference>
<dbReference type="GO" id="GO:0008233">
    <property type="term" value="F:peptidase activity"/>
    <property type="evidence" value="ECO:0007669"/>
    <property type="project" value="UniProtKB-KW"/>
</dbReference>
<keyword evidence="2" id="KW-1185">Reference proteome</keyword>
<reference evidence="1 2" key="1">
    <citation type="submission" date="2016-12" db="EMBL/GenBank/DDBJ databases">
        <title>The genome of dimorphic prosthecate Glycocaulis alkaliphilus 6b-8t, isolated from crude oil dictates its adaptability in petroleum environments.</title>
        <authorList>
            <person name="Wu X.-L."/>
            <person name="Geng S."/>
        </authorList>
    </citation>
    <scope>NUCLEOTIDE SEQUENCE [LARGE SCALE GENOMIC DNA]</scope>
    <source>
        <strain evidence="1 2">6B-8</strain>
    </source>
</reference>
<dbReference type="Proteomes" id="UP000286954">
    <property type="component" value="Chromosome"/>
</dbReference>
<protein>
    <submittedName>
        <fullName evidence="1">Putative membrane protease subunit</fullName>
    </submittedName>
</protein>
<evidence type="ECO:0000313" key="1">
    <source>
        <dbReference type="EMBL" id="AZU04391.1"/>
    </source>
</evidence>
<keyword evidence="1" id="KW-0645">Protease</keyword>